<dbReference type="AlphaFoldDB" id="A0A1Y5P0Y2"/>
<evidence type="ECO:0000313" key="1">
    <source>
        <dbReference type="EMBL" id="SBS72322.1"/>
    </source>
</evidence>
<organism evidence="1">
    <name type="scientific">uncultured Microbacterium sp</name>
    <dbReference type="NCBI Taxonomy" id="191216"/>
    <lineage>
        <taxon>Bacteria</taxon>
        <taxon>Bacillati</taxon>
        <taxon>Actinomycetota</taxon>
        <taxon>Actinomycetes</taxon>
        <taxon>Micrococcales</taxon>
        <taxon>Microbacteriaceae</taxon>
        <taxon>Microbacterium</taxon>
        <taxon>environmental samples</taxon>
    </lineage>
</organism>
<sequence>MLLGGVGGFRSVVGDARTKGVARPPVDIV</sequence>
<reference evidence="1" key="1">
    <citation type="submission" date="2016-03" db="EMBL/GenBank/DDBJ databases">
        <authorList>
            <person name="Ploux O."/>
        </authorList>
    </citation>
    <scope>NUCLEOTIDE SEQUENCE</scope>
    <source>
        <strain evidence="1">UC1</strain>
    </source>
</reference>
<dbReference type="EMBL" id="FLQR01000006">
    <property type="protein sequence ID" value="SBS72322.1"/>
    <property type="molecule type" value="Genomic_DNA"/>
</dbReference>
<proteinExistence type="predicted"/>
<name>A0A1Y5P0Y2_9MICO</name>
<accession>A0A1Y5P0Y2</accession>
<protein>
    <submittedName>
        <fullName evidence="1">Uncharacterized protein</fullName>
    </submittedName>
</protein>
<gene>
    <name evidence="1" type="ORF">MIPYR_20538</name>
</gene>